<evidence type="ECO:0000256" key="1">
    <source>
        <dbReference type="SAM" id="SignalP"/>
    </source>
</evidence>
<organism evidence="2 3">
    <name type="scientific">Gemmata massiliana</name>
    <dbReference type="NCBI Taxonomy" id="1210884"/>
    <lineage>
        <taxon>Bacteria</taxon>
        <taxon>Pseudomonadati</taxon>
        <taxon>Planctomycetota</taxon>
        <taxon>Planctomycetia</taxon>
        <taxon>Gemmatales</taxon>
        <taxon>Gemmataceae</taxon>
        <taxon>Gemmata</taxon>
    </lineage>
</organism>
<feature type="signal peptide" evidence="1">
    <location>
        <begin position="1"/>
        <end position="19"/>
    </location>
</feature>
<proteinExistence type="predicted"/>
<sequence>MLRCSVVLLLACATSLAFAAAVPPEDTGPRLARVYGAWLSPQRDCEFALKNSELRIRLPAVDRTLGSSREGALDGAPRILREVEGNFVAVVRVSVPALDREPDGSGPYRSGGLIAVGADGSFVMARRGVGSVNGNRNVVWSRVSGTESVDRIQGLRRPDDAAFL</sequence>
<dbReference type="EMBL" id="LR593886">
    <property type="protein sequence ID" value="VTR94191.1"/>
    <property type="molecule type" value="Genomic_DNA"/>
</dbReference>
<evidence type="ECO:0000313" key="3">
    <source>
        <dbReference type="Proteomes" id="UP000464178"/>
    </source>
</evidence>
<reference evidence="2 3" key="1">
    <citation type="submission" date="2019-05" db="EMBL/GenBank/DDBJ databases">
        <authorList>
            <consortium name="Science for Life Laboratories"/>
        </authorList>
    </citation>
    <scope>NUCLEOTIDE SEQUENCE [LARGE SCALE GENOMIC DNA]</scope>
    <source>
        <strain evidence="2">Soil9</strain>
    </source>
</reference>
<gene>
    <name evidence="2" type="ORF">SOIL9_35230</name>
</gene>
<protein>
    <submittedName>
        <fullName evidence="2">Uncharacterized protein</fullName>
    </submittedName>
</protein>
<dbReference type="KEGG" id="gms:SOIL9_35230"/>
<keyword evidence="3" id="KW-1185">Reference proteome</keyword>
<feature type="chain" id="PRO_5026740398" evidence="1">
    <location>
        <begin position="20"/>
        <end position="164"/>
    </location>
</feature>
<accession>A0A6P2CYY8</accession>
<name>A0A6P2CYY8_9BACT</name>
<dbReference type="Proteomes" id="UP000464178">
    <property type="component" value="Chromosome"/>
</dbReference>
<evidence type="ECO:0000313" key="2">
    <source>
        <dbReference type="EMBL" id="VTR94191.1"/>
    </source>
</evidence>
<keyword evidence="1" id="KW-0732">Signal</keyword>
<dbReference type="AlphaFoldDB" id="A0A6P2CYY8"/>